<evidence type="ECO:0008006" key="5">
    <source>
        <dbReference type="Google" id="ProtNLM"/>
    </source>
</evidence>
<proteinExistence type="predicted"/>
<keyword evidence="2" id="KW-0732">Signal</keyword>
<name>A0A9P6XLJ8_9FUNG</name>
<evidence type="ECO:0000313" key="4">
    <source>
        <dbReference type="Proteomes" id="UP000740926"/>
    </source>
</evidence>
<dbReference type="AlphaFoldDB" id="A0A9P6XLJ8"/>
<feature type="compositionally biased region" description="Pro residues" evidence="1">
    <location>
        <begin position="45"/>
        <end position="61"/>
    </location>
</feature>
<evidence type="ECO:0000313" key="3">
    <source>
        <dbReference type="EMBL" id="KAG1522546.1"/>
    </source>
</evidence>
<evidence type="ECO:0000256" key="2">
    <source>
        <dbReference type="SAM" id="SignalP"/>
    </source>
</evidence>
<evidence type="ECO:0000256" key="1">
    <source>
        <dbReference type="SAM" id="MobiDB-lite"/>
    </source>
</evidence>
<dbReference type="EMBL" id="JAANIU010022819">
    <property type="protein sequence ID" value="KAG1522546.1"/>
    <property type="molecule type" value="Genomic_DNA"/>
</dbReference>
<comment type="caution">
    <text evidence="3">The sequence shown here is derived from an EMBL/GenBank/DDBJ whole genome shotgun (WGS) entry which is preliminary data.</text>
</comment>
<feature type="region of interest" description="Disordered" evidence="1">
    <location>
        <begin position="33"/>
        <end position="67"/>
    </location>
</feature>
<sequence>MNACRPPWTDLPMPPKRLAKMLAATLFVAVSLSACGGDDSDDPPTTNPEPPVTEQPTPPAPLLRCAP</sequence>
<feature type="signal peptide" evidence="2">
    <location>
        <begin position="1"/>
        <end position="33"/>
    </location>
</feature>
<feature type="chain" id="PRO_5040291202" description="Lipoprotein" evidence="2">
    <location>
        <begin position="34"/>
        <end position="67"/>
    </location>
</feature>
<gene>
    <name evidence="3" type="ORF">G6F50_018680</name>
</gene>
<dbReference type="Proteomes" id="UP000740926">
    <property type="component" value="Unassembled WGS sequence"/>
</dbReference>
<accession>A0A9P6XLJ8</accession>
<organism evidence="3 4">
    <name type="scientific">Rhizopus delemar</name>
    <dbReference type="NCBI Taxonomy" id="936053"/>
    <lineage>
        <taxon>Eukaryota</taxon>
        <taxon>Fungi</taxon>
        <taxon>Fungi incertae sedis</taxon>
        <taxon>Mucoromycota</taxon>
        <taxon>Mucoromycotina</taxon>
        <taxon>Mucoromycetes</taxon>
        <taxon>Mucorales</taxon>
        <taxon>Mucorineae</taxon>
        <taxon>Rhizopodaceae</taxon>
        <taxon>Rhizopus</taxon>
    </lineage>
</organism>
<reference evidence="3 4" key="1">
    <citation type="journal article" date="2020" name="Microb. Genom.">
        <title>Genetic diversity of clinical and environmental Mucorales isolates obtained from an investigation of mucormycosis cases among solid organ transplant recipients.</title>
        <authorList>
            <person name="Nguyen M.H."/>
            <person name="Kaul D."/>
            <person name="Muto C."/>
            <person name="Cheng S.J."/>
            <person name="Richter R.A."/>
            <person name="Bruno V.M."/>
            <person name="Liu G."/>
            <person name="Beyhan S."/>
            <person name="Sundermann A.J."/>
            <person name="Mounaud S."/>
            <person name="Pasculle A.W."/>
            <person name="Nierman W.C."/>
            <person name="Driscoll E."/>
            <person name="Cumbie R."/>
            <person name="Clancy C.J."/>
            <person name="Dupont C.L."/>
        </authorList>
    </citation>
    <scope>NUCLEOTIDE SEQUENCE [LARGE SCALE GENOMIC DNA]</scope>
    <source>
        <strain evidence="3 4">GL24</strain>
    </source>
</reference>
<protein>
    <recommendedName>
        <fullName evidence="5">Lipoprotein</fullName>
    </recommendedName>
</protein>
<dbReference type="PROSITE" id="PS51257">
    <property type="entry name" value="PROKAR_LIPOPROTEIN"/>
    <property type="match status" value="1"/>
</dbReference>
<keyword evidence="4" id="KW-1185">Reference proteome</keyword>